<dbReference type="HOGENOM" id="CLU_2403942_0_0_1"/>
<accession>A0A061E3X8</accession>
<evidence type="ECO:0000313" key="1">
    <source>
        <dbReference type="EMBL" id="EOX99689.1"/>
    </source>
</evidence>
<proteinExistence type="predicted"/>
<dbReference type="AlphaFoldDB" id="A0A061E3X8"/>
<reference evidence="1 2" key="1">
    <citation type="journal article" date="2013" name="Genome Biol.">
        <title>The genome sequence of the most widely cultivated cacao type and its use to identify candidate genes regulating pod color.</title>
        <authorList>
            <person name="Motamayor J.C."/>
            <person name="Mockaitis K."/>
            <person name="Schmutz J."/>
            <person name="Haiminen N."/>
            <person name="Iii D.L."/>
            <person name="Cornejo O."/>
            <person name="Findley S.D."/>
            <person name="Zheng P."/>
            <person name="Utro F."/>
            <person name="Royaert S."/>
            <person name="Saski C."/>
            <person name="Jenkins J."/>
            <person name="Podicheti R."/>
            <person name="Zhao M."/>
            <person name="Scheffler B.E."/>
            <person name="Stack J.C."/>
            <person name="Feltus F.A."/>
            <person name="Mustiga G.M."/>
            <person name="Amores F."/>
            <person name="Phillips W."/>
            <person name="Marelli J.P."/>
            <person name="May G.D."/>
            <person name="Shapiro H."/>
            <person name="Ma J."/>
            <person name="Bustamante C.D."/>
            <person name="Schnell R.J."/>
            <person name="Main D."/>
            <person name="Gilbert D."/>
            <person name="Parida L."/>
            <person name="Kuhn D.N."/>
        </authorList>
    </citation>
    <scope>NUCLEOTIDE SEQUENCE [LARGE SCALE GENOMIC DNA]</scope>
    <source>
        <strain evidence="2">cv. Matina 1-6</strain>
    </source>
</reference>
<evidence type="ECO:0000313" key="2">
    <source>
        <dbReference type="Proteomes" id="UP000026915"/>
    </source>
</evidence>
<dbReference type="InParanoid" id="A0A061E3X8"/>
<sequence>MLTTEATTFPTACFSLHIPIKSVFKASSKVALLVVGGHQQIHNFLLVYIRSNRYPRPGTHKTSTVFASSLMTKAIRLAFTTKQTLTKTNKEEW</sequence>
<dbReference type="Proteomes" id="UP000026915">
    <property type="component" value="Chromosome 2"/>
</dbReference>
<dbReference type="EMBL" id="CM001880">
    <property type="protein sequence ID" value="EOX99689.1"/>
    <property type="molecule type" value="Genomic_DNA"/>
</dbReference>
<dbReference type="Gramene" id="EOX99689">
    <property type="protein sequence ID" value="EOX99689"/>
    <property type="gene ID" value="TCM_008453"/>
</dbReference>
<keyword evidence="2" id="KW-1185">Reference proteome</keyword>
<name>A0A061E3X8_THECC</name>
<gene>
    <name evidence="1" type="ORF">TCM_008453</name>
</gene>
<protein>
    <submittedName>
        <fullName evidence="1">Uncharacterized protein</fullName>
    </submittedName>
</protein>
<organism evidence="1 2">
    <name type="scientific">Theobroma cacao</name>
    <name type="common">Cacao</name>
    <name type="synonym">Cocoa</name>
    <dbReference type="NCBI Taxonomy" id="3641"/>
    <lineage>
        <taxon>Eukaryota</taxon>
        <taxon>Viridiplantae</taxon>
        <taxon>Streptophyta</taxon>
        <taxon>Embryophyta</taxon>
        <taxon>Tracheophyta</taxon>
        <taxon>Spermatophyta</taxon>
        <taxon>Magnoliopsida</taxon>
        <taxon>eudicotyledons</taxon>
        <taxon>Gunneridae</taxon>
        <taxon>Pentapetalae</taxon>
        <taxon>rosids</taxon>
        <taxon>malvids</taxon>
        <taxon>Malvales</taxon>
        <taxon>Malvaceae</taxon>
        <taxon>Byttnerioideae</taxon>
        <taxon>Theobroma</taxon>
    </lineage>
</organism>